<evidence type="ECO:0000313" key="7">
    <source>
        <dbReference type="EMBL" id="QKJ25116.1"/>
    </source>
</evidence>
<dbReference type="RefSeq" id="WP_173493413.1">
    <property type="nucleotide sequence ID" value="NZ_CP054056.1"/>
</dbReference>
<reference evidence="7 8" key="1">
    <citation type="submission" date="2020-05" db="EMBL/GenBank/DDBJ databases">
        <title>Aquirufa sp. strain 15G-AUS-rot a new Aquirufa species.</title>
        <authorList>
            <person name="Pitt A."/>
            <person name="Hahn M.W."/>
        </authorList>
    </citation>
    <scope>NUCLEOTIDE SEQUENCE [LARGE SCALE GENOMIC DNA]</scope>
    <source>
        <strain evidence="7 8">15G-AUS-rot</strain>
    </source>
</reference>
<evidence type="ECO:0000256" key="5">
    <source>
        <dbReference type="SAM" id="Phobius"/>
    </source>
</evidence>
<dbReference type="EMBL" id="CP054056">
    <property type="protein sequence ID" value="QKJ25116.1"/>
    <property type="molecule type" value="Genomic_DNA"/>
</dbReference>
<protein>
    <submittedName>
        <fullName evidence="7">MFS transporter</fullName>
    </submittedName>
</protein>
<keyword evidence="8" id="KW-1185">Reference proteome</keyword>
<dbReference type="AlphaFoldDB" id="A0A7D4U7I6"/>
<organism evidence="7 8">
    <name type="scientific">Aquiluna borgnonia</name>
    <dbReference type="NCBI Taxonomy" id="2499157"/>
    <lineage>
        <taxon>Bacteria</taxon>
        <taxon>Bacillati</taxon>
        <taxon>Actinomycetota</taxon>
        <taxon>Actinomycetes</taxon>
        <taxon>Micrococcales</taxon>
        <taxon>Microbacteriaceae</taxon>
        <taxon>Luna cluster</taxon>
        <taxon>Luna-1 subcluster</taxon>
        <taxon>Aquiluna</taxon>
    </lineage>
</organism>
<feature type="domain" description="Major facilitator superfamily (MFS) profile" evidence="6">
    <location>
        <begin position="1"/>
        <end position="388"/>
    </location>
</feature>
<dbReference type="PANTHER" id="PTHR11360">
    <property type="entry name" value="MONOCARBOXYLATE TRANSPORTER"/>
    <property type="match status" value="1"/>
</dbReference>
<accession>A0A7D4U7I6</accession>
<dbReference type="PANTHER" id="PTHR11360:SF308">
    <property type="entry name" value="BLL3089 PROTEIN"/>
    <property type="match status" value="1"/>
</dbReference>
<dbReference type="SUPFAM" id="SSF103473">
    <property type="entry name" value="MFS general substrate transporter"/>
    <property type="match status" value="1"/>
</dbReference>
<feature type="transmembrane region" description="Helical" evidence="5">
    <location>
        <begin position="44"/>
        <end position="62"/>
    </location>
</feature>
<dbReference type="PROSITE" id="PS50850">
    <property type="entry name" value="MFS"/>
    <property type="match status" value="1"/>
</dbReference>
<feature type="transmembrane region" description="Helical" evidence="5">
    <location>
        <begin position="100"/>
        <end position="121"/>
    </location>
</feature>
<comment type="subcellular location">
    <subcellularLocation>
        <location evidence="1">Cell membrane</location>
        <topology evidence="1">Multi-pass membrane protein</topology>
    </subcellularLocation>
</comment>
<keyword evidence="4 5" id="KW-0472">Membrane</keyword>
<dbReference type="InterPro" id="IPR011701">
    <property type="entry name" value="MFS"/>
</dbReference>
<dbReference type="InterPro" id="IPR020846">
    <property type="entry name" value="MFS_dom"/>
</dbReference>
<keyword evidence="2 5" id="KW-0812">Transmembrane</keyword>
<feature type="transmembrane region" description="Helical" evidence="5">
    <location>
        <begin position="302"/>
        <end position="326"/>
    </location>
</feature>
<gene>
    <name evidence="7" type="ORF">HRU87_02650</name>
</gene>
<dbReference type="Proteomes" id="UP000501003">
    <property type="component" value="Chromosome"/>
</dbReference>
<feature type="transmembrane region" description="Helical" evidence="5">
    <location>
        <begin position="164"/>
        <end position="183"/>
    </location>
</feature>
<feature type="transmembrane region" description="Helical" evidence="5">
    <location>
        <begin position="338"/>
        <end position="359"/>
    </location>
</feature>
<evidence type="ECO:0000259" key="6">
    <source>
        <dbReference type="PROSITE" id="PS50850"/>
    </source>
</evidence>
<evidence type="ECO:0000256" key="3">
    <source>
        <dbReference type="ARBA" id="ARBA00022989"/>
    </source>
</evidence>
<evidence type="ECO:0000256" key="1">
    <source>
        <dbReference type="ARBA" id="ARBA00004651"/>
    </source>
</evidence>
<dbReference type="InterPro" id="IPR050327">
    <property type="entry name" value="Proton-linked_MCT"/>
</dbReference>
<name>A0A7D4U7I6_9MICO</name>
<feature type="transmembrane region" description="Helical" evidence="5">
    <location>
        <begin position="133"/>
        <end position="152"/>
    </location>
</feature>
<evidence type="ECO:0000256" key="2">
    <source>
        <dbReference type="ARBA" id="ARBA00022692"/>
    </source>
</evidence>
<sequence length="395" mass="41881">MRKTSLRLIGQLGITQTIGYASSYYLSAILARPISQDLGFEFESYFTFVAIASIIGGFLGPVLGKQIDRFGGRLVLPAASVLFAVGLALMSLATDQISFAAAWVVTGIAMAAGLYDAAFASTVEILGDNSRQTIAGITLIAGFASTIGWPITSAIEQTYSWREAILFWAIIHVLIALPLHLTLPGGKRLDRKARRAERDGQDLPMGSIPASLVILTALLFVSGGFVQIALGAHLPQVIESAGAPASTALLAATLLGPGQVFARLLQVLLPSLFTPQLVTFFALVLHPIGVLSLLLFDVAGYFSFAVLHGMGSGFLTVAAGVLPLYLFGSKNYGERQGYIMAANDIFLSFAPVFFGFLLIRFGALSLGATSASALVALVILWFLLWHHGKVSKLSA</sequence>
<evidence type="ECO:0000313" key="8">
    <source>
        <dbReference type="Proteomes" id="UP000501003"/>
    </source>
</evidence>
<feature type="transmembrane region" description="Helical" evidence="5">
    <location>
        <begin position="365"/>
        <end position="385"/>
    </location>
</feature>
<keyword evidence="3 5" id="KW-1133">Transmembrane helix</keyword>
<proteinExistence type="predicted"/>
<evidence type="ECO:0000256" key="4">
    <source>
        <dbReference type="ARBA" id="ARBA00023136"/>
    </source>
</evidence>
<dbReference type="Gene3D" id="1.20.1250.20">
    <property type="entry name" value="MFS general substrate transporter like domains"/>
    <property type="match status" value="1"/>
</dbReference>
<feature type="transmembrane region" description="Helical" evidence="5">
    <location>
        <begin position="277"/>
        <end position="296"/>
    </location>
</feature>
<dbReference type="KEGG" id="aqg:HRU87_02650"/>
<feature type="transmembrane region" description="Helical" evidence="5">
    <location>
        <begin position="74"/>
        <end position="94"/>
    </location>
</feature>
<dbReference type="Pfam" id="PF07690">
    <property type="entry name" value="MFS_1"/>
    <property type="match status" value="1"/>
</dbReference>
<feature type="transmembrane region" description="Helical" evidence="5">
    <location>
        <begin position="242"/>
        <end position="265"/>
    </location>
</feature>
<dbReference type="GO" id="GO:0005886">
    <property type="term" value="C:plasma membrane"/>
    <property type="evidence" value="ECO:0007669"/>
    <property type="project" value="UniProtKB-SubCell"/>
</dbReference>
<dbReference type="InterPro" id="IPR036259">
    <property type="entry name" value="MFS_trans_sf"/>
</dbReference>
<feature type="transmembrane region" description="Helical" evidence="5">
    <location>
        <begin position="203"/>
        <end position="230"/>
    </location>
</feature>
<feature type="transmembrane region" description="Helical" evidence="5">
    <location>
        <begin position="12"/>
        <end position="32"/>
    </location>
</feature>
<dbReference type="GO" id="GO:0022857">
    <property type="term" value="F:transmembrane transporter activity"/>
    <property type="evidence" value="ECO:0007669"/>
    <property type="project" value="InterPro"/>
</dbReference>